<dbReference type="HOGENOM" id="CLU_006732_3_3_9"/>
<feature type="binding site" evidence="8 12">
    <location>
        <position position="226"/>
    </location>
    <ligand>
        <name>substrate</name>
    </ligand>
</feature>
<dbReference type="FunFam" id="3.40.50.1980:FF:000001">
    <property type="entry name" value="Histidinol dehydrogenase"/>
    <property type="match status" value="1"/>
</dbReference>
<dbReference type="EMBL" id="ACJA02000001">
    <property type="protein sequence ID" value="EFH96466.1"/>
    <property type="molecule type" value="Genomic_DNA"/>
</dbReference>
<dbReference type="InterPro" id="IPR001692">
    <property type="entry name" value="Histidinol_DH_CS"/>
</dbReference>
<dbReference type="NCBIfam" id="TIGR00069">
    <property type="entry name" value="hisD"/>
    <property type="match status" value="1"/>
</dbReference>
<feature type="binding site" evidence="8 11">
    <location>
        <position position="203"/>
    </location>
    <ligand>
        <name>NAD(+)</name>
        <dbReference type="ChEBI" id="CHEBI:57540"/>
    </ligand>
</feature>
<comment type="cofactor">
    <cofactor evidence="8 13">
        <name>Zn(2+)</name>
        <dbReference type="ChEBI" id="CHEBI:29105"/>
    </cofactor>
    <text evidence="8 13">Binds 1 zinc ion per subunit.</text>
</comment>
<dbReference type="GO" id="GO:0008270">
    <property type="term" value="F:zinc ion binding"/>
    <property type="evidence" value="ECO:0007669"/>
    <property type="project" value="UniProtKB-UniRule"/>
</dbReference>
<evidence type="ECO:0000256" key="1">
    <source>
        <dbReference type="ARBA" id="ARBA00003850"/>
    </source>
</evidence>
<dbReference type="Proteomes" id="UP000003455">
    <property type="component" value="Chromosome"/>
</dbReference>
<keyword evidence="8 11" id="KW-0520">NAD</keyword>
<dbReference type="InterPro" id="IPR022695">
    <property type="entry name" value="Histidinol_DH_monofunct"/>
</dbReference>
<keyword evidence="8" id="KW-0028">Amino-acid biosynthesis</keyword>
<dbReference type="AlphaFoldDB" id="A0A0E1XL09"/>
<feature type="binding site" evidence="8 12">
    <location>
        <position position="409"/>
    </location>
    <ligand>
        <name>substrate</name>
    </ligand>
</feature>
<feature type="binding site" evidence="8 13">
    <location>
        <position position="248"/>
    </location>
    <ligand>
        <name>Zn(2+)</name>
        <dbReference type="ChEBI" id="CHEBI:29105"/>
    </ligand>
</feature>
<comment type="caution">
    <text evidence="16">The sequence shown here is derived from an EMBL/GenBank/DDBJ whole genome shotgun (WGS) entry which is preliminary data.</text>
</comment>
<evidence type="ECO:0000256" key="6">
    <source>
        <dbReference type="ARBA" id="ARBA00023002"/>
    </source>
</evidence>
<comment type="pathway">
    <text evidence="8">Amino-acid biosynthesis; L-histidine biosynthesis; L-histidine from 5-phospho-alpha-D-ribose 1-diphosphate: step 9/9.</text>
</comment>
<protein>
    <recommendedName>
        <fullName evidence="3 8">Histidinol dehydrogenase</fullName>
        <shortName evidence="8">HDH</shortName>
        <ecNumber evidence="3 8">1.1.1.23</ecNumber>
    </recommendedName>
</protein>
<organism evidence="16 17">
    <name type="scientific">Staphylococcus aureus subsp. aureus MN8</name>
    <dbReference type="NCBI Taxonomy" id="548470"/>
    <lineage>
        <taxon>Bacteria</taxon>
        <taxon>Bacillati</taxon>
        <taxon>Bacillota</taxon>
        <taxon>Bacilli</taxon>
        <taxon>Bacillales</taxon>
        <taxon>Staphylococcaceae</taxon>
        <taxon>Staphylococcus</taxon>
    </lineage>
</organism>
<name>A0A0E1XL09_STAAU</name>
<keyword evidence="5 8" id="KW-0862">Zinc</keyword>
<evidence type="ECO:0000256" key="5">
    <source>
        <dbReference type="ARBA" id="ARBA00022833"/>
    </source>
</evidence>
<dbReference type="PRINTS" id="PR00083">
    <property type="entry name" value="HOLDHDRGNASE"/>
</dbReference>
<feature type="binding site" evidence="8 13">
    <location>
        <position position="251"/>
    </location>
    <ligand>
        <name>Zn(2+)</name>
        <dbReference type="ChEBI" id="CHEBI:29105"/>
    </ligand>
</feature>
<feature type="binding site" evidence="8 12">
    <location>
        <position position="248"/>
    </location>
    <ligand>
        <name>substrate</name>
    </ligand>
</feature>
<dbReference type="InterPro" id="IPR012131">
    <property type="entry name" value="Hstdl_DH"/>
</dbReference>
<reference evidence="16 17" key="1">
    <citation type="submission" date="2010-05" db="EMBL/GenBank/DDBJ databases">
        <authorList>
            <person name="Muzny D."/>
            <person name="Qin X."/>
            <person name="Buhay C."/>
            <person name="Dugan-Rocha S."/>
            <person name="Ding Y."/>
            <person name="Chen G."/>
            <person name="Hawes A."/>
            <person name="Holder M."/>
            <person name="Jhangiani S."/>
            <person name="Johnson A."/>
            <person name="Khan Z."/>
            <person name="Li Z."/>
            <person name="Liu W."/>
            <person name="Liu X."/>
            <person name="Perez L."/>
            <person name="Shen H."/>
            <person name="Wang Q."/>
            <person name="Watt J."/>
            <person name="Xi L."/>
            <person name="Xin Y."/>
            <person name="Zhou J."/>
            <person name="Deng J."/>
            <person name="Jiang H."/>
            <person name="Liu Y."/>
            <person name="Qu J."/>
            <person name="Song X.-Z."/>
            <person name="Zhang L."/>
            <person name="Villasana D."/>
            <person name="Johnson A."/>
            <person name="Liu J."/>
            <person name="Liyanage D."/>
            <person name="Lorensuhewa L."/>
            <person name="Robinson T."/>
            <person name="Song A."/>
            <person name="Song B.-B."/>
            <person name="Dinh H."/>
            <person name="Thornton R."/>
            <person name="Coyle M."/>
            <person name="Francisco L."/>
            <person name="Jackson L."/>
            <person name="Javaid M."/>
            <person name="Korchina V."/>
            <person name="Kovar C."/>
            <person name="Mata R."/>
            <person name="Mathew T."/>
            <person name="Ngo R."/>
            <person name="Nguyen L."/>
            <person name="Nguyen N."/>
            <person name="Okwuonu G."/>
            <person name="Ongeri F."/>
            <person name="Pham C."/>
            <person name="Simmons D."/>
            <person name="Wilczek-Boney K."/>
            <person name="Hale W."/>
            <person name="Jakkamsetti A."/>
            <person name="Pham P."/>
            <person name="Ruth R."/>
            <person name="San Lucas F."/>
            <person name="Warren J."/>
            <person name="Zhang J."/>
            <person name="Zhao Z."/>
            <person name="Zhou C."/>
            <person name="Zhu D."/>
            <person name="Lee S."/>
            <person name="Bess C."/>
            <person name="Blankenburg K."/>
            <person name="Forbes L."/>
            <person name="Fu Q."/>
            <person name="Gubbala S."/>
            <person name="Hirani K."/>
            <person name="Jayaseelan J.C."/>
            <person name="Lara F."/>
            <person name="Munidasa M."/>
            <person name="Palculict T."/>
            <person name="Patil S."/>
            <person name="Pu L.-L."/>
            <person name="Saada N."/>
            <person name="Tang L."/>
            <person name="Weissenberger G."/>
            <person name="Zhu Y."/>
            <person name="Hemphill L."/>
            <person name="Shang Y."/>
            <person name="Youmans B."/>
            <person name="Ayvaz T."/>
            <person name="Ross M."/>
            <person name="Santibanez J."/>
            <person name="Aqrawi P."/>
            <person name="Gross S."/>
            <person name="Joshi V."/>
            <person name="Fowler G."/>
            <person name="Nazareth L."/>
            <person name="Reid J."/>
            <person name="Worley K."/>
            <person name="Petrosino J."/>
            <person name="Highlander S."/>
            <person name="Gibbs R."/>
        </authorList>
    </citation>
    <scope>NUCLEOTIDE SEQUENCE [LARGE SCALE GENOMIC DNA]</scope>
    <source>
        <strain evidence="16 17">MN8</strain>
    </source>
</reference>
<keyword evidence="4 8" id="KW-0479">Metal-binding</keyword>
<feature type="binding site" evidence="8 12">
    <location>
        <position position="317"/>
    </location>
    <ligand>
        <name>substrate</name>
    </ligand>
</feature>
<dbReference type="FunFam" id="3.40.50.1980:FF:000026">
    <property type="entry name" value="Histidinol dehydrogenase"/>
    <property type="match status" value="1"/>
</dbReference>
<dbReference type="GO" id="GO:0000105">
    <property type="term" value="P:L-histidine biosynthetic process"/>
    <property type="evidence" value="ECO:0007669"/>
    <property type="project" value="UniProtKB-UniRule"/>
</dbReference>
<evidence type="ECO:0000256" key="7">
    <source>
        <dbReference type="ARBA" id="ARBA00049489"/>
    </source>
</evidence>
<evidence type="ECO:0000256" key="10">
    <source>
        <dbReference type="PIRSR" id="PIRSR000099-1"/>
    </source>
</evidence>
<evidence type="ECO:0000256" key="12">
    <source>
        <dbReference type="PIRSR" id="PIRSR000099-3"/>
    </source>
</evidence>
<dbReference type="HAMAP" id="MF_01024">
    <property type="entry name" value="HisD"/>
    <property type="match status" value="1"/>
</dbReference>
<feature type="binding site" evidence="8 11">
    <location>
        <position position="119"/>
    </location>
    <ligand>
        <name>NAD(+)</name>
        <dbReference type="ChEBI" id="CHEBI:57540"/>
    </ligand>
</feature>
<sequence>MPMLNAQQFLNQFSLEAPLDESLYPIIRDICQEVKVHGDKALKMYNLTFDHTKTDHLEISHEQIKAAFDTLDEKTKQALQQSYERIKAYQESIKQMNQQLEESVECYEIYHPLESVGIYVPGGKASYPSTVLMTATLAQVAGVENIVVVTPPQPNGVSQEVLAACYITQVNQVFQVGGAQSIAALTYGTETIPKVDKIVGPGNQFVAYAKKYLFGQVGIDQIAGPTEIALIIDDTADLDAIVYDVFAQAEHDELARTYVISEDAQVLKDLESRIAKALPNVDRYDIVSKSIANQHYLIHASNFDEACHVMNTIAPEHASIQTVNPQPYIEKVKYVGALFIGHYSPEVIGDYVAGPSHVLPTNRTARFTNGLSVNDFLTRNTVIHLSKDTFDQIADSAQHIAHVEALYNHQQSILIRQS</sequence>
<evidence type="ECO:0000256" key="2">
    <source>
        <dbReference type="ARBA" id="ARBA00010178"/>
    </source>
</evidence>
<dbReference type="SUPFAM" id="SSF53720">
    <property type="entry name" value="ALDH-like"/>
    <property type="match status" value="1"/>
</dbReference>
<comment type="function">
    <text evidence="1 8">Catalyzes the sequential NAD-dependent oxidations of L-histidinol to L-histidinaldehyde and then to L-histidine.</text>
</comment>
<keyword evidence="6 8" id="KW-0560">Oxidoreductase</keyword>
<dbReference type="EC" id="1.1.1.23" evidence="3 8"/>
<dbReference type="CDD" id="cd06572">
    <property type="entry name" value="Histidinol_dh"/>
    <property type="match status" value="1"/>
</dbReference>
<dbReference type="Pfam" id="PF00815">
    <property type="entry name" value="Histidinol_dh"/>
    <property type="match status" value="1"/>
</dbReference>
<evidence type="ECO:0000256" key="4">
    <source>
        <dbReference type="ARBA" id="ARBA00022723"/>
    </source>
</evidence>
<feature type="binding site" evidence="8 11">
    <location>
        <position position="180"/>
    </location>
    <ligand>
        <name>NAD(+)</name>
        <dbReference type="ChEBI" id="CHEBI:57540"/>
    </ligand>
</feature>
<evidence type="ECO:0000256" key="11">
    <source>
        <dbReference type="PIRSR" id="PIRSR000099-2"/>
    </source>
</evidence>
<keyword evidence="15" id="KW-0175">Coiled coil</keyword>
<evidence type="ECO:0000313" key="16">
    <source>
        <dbReference type="EMBL" id="EFH96466.1"/>
    </source>
</evidence>
<evidence type="ECO:0000256" key="15">
    <source>
        <dbReference type="SAM" id="Coils"/>
    </source>
</evidence>
<dbReference type="GO" id="GO:0005829">
    <property type="term" value="C:cytosol"/>
    <property type="evidence" value="ECO:0007669"/>
    <property type="project" value="TreeGrafter"/>
</dbReference>
<dbReference type="PANTHER" id="PTHR21256">
    <property type="entry name" value="HISTIDINOL DEHYDROGENASE HDH"/>
    <property type="match status" value="1"/>
</dbReference>
<comment type="similarity">
    <text evidence="2 8 9 14">Belongs to the histidinol dehydrogenase family.</text>
</comment>
<dbReference type="InterPro" id="IPR016161">
    <property type="entry name" value="Ald_DH/histidinol_DH"/>
</dbReference>
<evidence type="ECO:0000256" key="9">
    <source>
        <dbReference type="PIRNR" id="PIRNR000099"/>
    </source>
</evidence>
<gene>
    <name evidence="8 16" type="primary">hisD</name>
    <name evidence="16" type="ORF">HMPREF0769_10468</name>
</gene>
<dbReference type="UniPathway" id="UPA00031">
    <property type="reaction ID" value="UER00014"/>
</dbReference>
<feature type="coiled-coil region" evidence="15">
    <location>
        <begin position="79"/>
        <end position="106"/>
    </location>
</feature>
<proteinExistence type="inferred from homology"/>
<feature type="binding site" evidence="8 12">
    <location>
        <position position="350"/>
    </location>
    <ligand>
        <name>substrate</name>
    </ligand>
</feature>
<feature type="binding site" evidence="8 12">
    <location>
        <position position="404"/>
    </location>
    <ligand>
        <name>substrate</name>
    </ligand>
</feature>
<evidence type="ECO:0000313" key="17">
    <source>
        <dbReference type="Proteomes" id="UP000003455"/>
    </source>
</evidence>
<dbReference type="Gene3D" id="1.20.5.1300">
    <property type="match status" value="1"/>
</dbReference>
<evidence type="ECO:0000256" key="14">
    <source>
        <dbReference type="RuleBase" id="RU004175"/>
    </source>
</evidence>
<feature type="binding site" evidence="8 12">
    <location>
        <position position="251"/>
    </location>
    <ligand>
        <name>substrate</name>
    </ligand>
</feature>
<evidence type="ECO:0000256" key="3">
    <source>
        <dbReference type="ARBA" id="ARBA00012965"/>
    </source>
</evidence>
<dbReference type="PANTHER" id="PTHR21256:SF2">
    <property type="entry name" value="HISTIDINE BIOSYNTHESIS TRIFUNCTIONAL PROTEIN"/>
    <property type="match status" value="1"/>
</dbReference>
<dbReference type="GO" id="GO:0051287">
    <property type="term" value="F:NAD binding"/>
    <property type="evidence" value="ECO:0007669"/>
    <property type="project" value="InterPro"/>
</dbReference>
<dbReference type="PROSITE" id="PS00611">
    <property type="entry name" value="HISOL_DEHYDROGENASE"/>
    <property type="match status" value="1"/>
</dbReference>
<keyword evidence="8" id="KW-0368">Histidine biosynthesis</keyword>
<accession>A0A0E1XL09</accession>
<feature type="active site" description="Proton acceptor" evidence="8 10">
    <location>
        <position position="317"/>
    </location>
</feature>
<evidence type="ECO:0000256" key="13">
    <source>
        <dbReference type="PIRSR" id="PIRSR000099-4"/>
    </source>
</evidence>
<feature type="binding site" evidence="8 13">
    <location>
        <position position="409"/>
    </location>
    <ligand>
        <name>Zn(2+)</name>
        <dbReference type="ChEBI" id="CHEBI:29105"/>
    </ligand>
</feature>
<dbReference type="SMR" id="A0A0E1XL09"/>
<comment type="catalytic activity">
    <reaction evidence="7 8">
        <text>L-histidinol + 2 NAD(+) + H2O = L-histidine + 2 NADH + 3 H(+)</text>
        <dbReference type="Rhea" id="RHEA:20641"/>
        <dbReference type="ChEBI" id="CHEBI:15377"/>
        <dbReference type="ChEBI" id="CHEBI:15378"/>
        <dbReference type="ChEBI" id="CHEBI:57540"/>
        <dbReference type="ChEBI" id="CHEBI:57595"/>
        <dbReference type="ChEBI" id="CHEBI:57699"/>
        <dbReference type="ChEBI" id="CHEBI:57945"/>
        <dbReference type="EC" id="1.1.1.23"/>
    </reaction>
</comment>
<feature type="binding site" evidence="8 13">
    <location>
        <position position="350"/>
    </location>
    <ligand>
        <name>Zn(2+)</name>
        <dbReference type="ChEBI" id="CHEBI:29105"/>
    </ligand>
</feature>
<dbReference type="PIRSF" id="PIRSF000099">
    <property type="entry name" value="Histidinol_dh"/>
    <property type="match status" value="1"/>
</dbReference>
<dbReference type="Gene3D" id="3.40.50.1980">
    <property type="entry name" value="Nitrogenase molybdenum iron protein domain"/>
    <property type="match status" value="2"/>
</dbReference>
<dbReference type="NCBIfam" id="NF010343">
    <property type="entry name" value="PRK13770.1"/>
    <property type="match status" value="1"/>
</dbReference>
<evidence type="ECO:0000256" key="8">
    <source>
        <dbReference type="HAMAP-Rule" id="MF_01024"/>
    </source>
</evidence>
<feature type="active site" description="Proton acceptor" evidence="8 10">
    <location>
        <position position="316"/>
    </location>
</feature>
<dbReference type="GO" id="GO:0004399">
    <property type="term" value="F:histidinol dehydrogenase activity"/>
    <property type="evidence" value="ECO:0007669"/>
    <property type="project" value="UniProtKB-UniRule"/>
</dbReference>